<evidence type="ECO:0000313" key="2">
    <source>
        <dbReference type="Proteomes" id="UP000015106"/>
    </source>
</evidence>
<sequence>MPAWGEPCKNRLVEADVIASVCLPHLPVIMPPASQESCLPFWQSPDQVMETTHSLEHEKQVGSFLCGGIHACV</sequence>
<protein>
    <submittedName>
        <fullName evidence="1">Uncharacterized protein</fullName>
    </submittedName>
</protein>
<evidence type="ECO:0000313" key="1">
    <source>
        <dbReference type="EnsemblPlants" id="TuG1812G0600001654.01.T01.cds259650"/>
    </source>
</evidence>
<proteinExistence type="predicted"/>
<dbReference type="Proteomes" id="UP000015106">
    <property type="component" value="Chromosome 6"/>
</dbReference>
<dbReference type="AlphaFoldDB" id="A0A8R7UQN9"/>
<dbReference type="Gramene" id="TuG1812G0600001654.01.T01">
    <property type="protein sequence ID" value="TuG1812G0600001654.01.T01.cds259650"/>
    <property type="gene ID" value="TuG1812G0600001654.01"/>
</dbReference>
<reference evidence="2" key="1">
    <citation type="journal article" date="2013" name="Nature">
        <title>Draft genome of the wheat A-genome progenitor Triticum urartu.</title>
        <authorList>
            <person name="Ling H.Q."/>
            <person name="Zhao S."/>
            <person name="Liu D."/>
            <person name="Wang J."/>
            <person name="Sun H."/>
            <person name="Zhang C."/>
            <person name="Fan H."/>
            <person name="Li D."/>
            <person name="Dong L."/>
            <person name="Tao Y."/>
            <person name="Gao C."/>
            <person name="Wu H."/>
            <person name="Li Y."/>
            <person name="Cui Y."/>
            <person name="Guo X."/>
            <person name="Zheng S."/>
            <person name="Wang B."/>
            <person name="Yu K."/>
            <person name="Liang Q."/>
            <person name="Yang W."/>
            <person name="Lou X."/>
            <person name="Chen J."/>
            <person name="Feng M."/>
            <person name="Jian J."/>
            <person name="Zhang X."/>
            <person name="Luo G."/>
            <person name="Jiang Y."/>
            <person name="Liu J."/>
            <person name="Wang Z."/>
            <person name="Sha Y."/>
            <person name="Zhang B."/>
            <person name="Wu H."/>
            <person name="Tang D."/>
            <person name="Shen Q."/>
            <person name="Xue P."/>
            <person name="Zou S."/>
            <person name="Wang X."/>
            <person name="Liu X."/>
            <person name="Wang F."/>
            <person name="Yang Y."/>
            <person name="An X."/>
            <person name="Dong Z."/>
            <person name="Zhang K."/>
            <person name="Zhang X."/>
            <person name="Luo M.C."/>
            <person name="Dvorak J."/>
            <person name="Tong Y."/>
            <person name="Wang J."/>
            <person name="Yang H."/>
            <person name="Li Z."/>
            <person name="Wang D."/>
            <person name="Zhang A."/>
            <person name="Wang J."/>
        </authorList>
    </citation>
    <scope>NUCLEOTIDE SEQUENCE</scope>
    <source>
        <strain evidence="2">cv. G1812</strain>
    </source>
</reference>
<reference evidence="1" key="2">
    <citation type="submission" date="2018-03" db="EMBL/GenBank/DDBJ databases">
        <title>The Triticum urartu genome reveals the dynamic nature of wheat genome evolution.</title>
        <authorList>
            <person name="Ling H."/>
            <person name="Ma B."/>
            <person name="Shi X."/>
            <person name="Liu H."/>
            <person name="Dong L."/>
            <person name="Sun H."/>
            <person name="Cao Y."/>
            <person name="Gao Q."/>
            <person name="Zheng S."/>
            <person name="Li Y."/>
            <person name="Yu Y."/>
            <person name="Du H."/>
            <person name="Qi M."/>
            <person name="Li Y."/>
            <person name="Yu H."/>
            <person name="Cui Y."/>
            <person name="Wang N."/>
            <person name="Chen C."/>
            <person name="Wu H."/>
            <person name="Zhao Y."/>
            <person name="Zhang J."/>
            <person name="Li Y."/>
            <person name="Zhou W."/>
            <person name="Zhang B."/>
            <person name="Hu W."/>
            <person name="Eijk M."/>
            <person name="Tang J."/>
            <person name="Witsenboer H."/>
            <person name="Zhao S."/>
            <person name="Li Z."/>
            <person name="Zhang A."/>
            <person name="Wang D."/>
            <person name="Liang C."/>
        </authorList>
    </citation>
    <scope>NUCLEOTIDE SEQUENCE [LARGE SCALE GENOMIC DNA]</scope>
    <source>
        <strain evidence="1">cv. G1812</strain>
    </source>
</reference>
<accession>A0A8R7UQN9</accession>
<keyword evidence="2" id="KW-1185">Reference proteome</keyword>
<organism evidence="1 2">
    <name type="scientific">Triticum urartu</name>
    <name type="common">Red wild einkorn</name>
    <name type="synonym">Crithodium urartu</name>
    <dbReference type="NCBI Taxonomy" id="4572"/>
    <lineage>
        <taxon>Eukaryota</taxon>
        <taxon>Viridiplantae</taxon>
        <taxon>Streptophyta</taxon>
        <taxon>Embryophyta</taxon>
        <taxon>Tracheophyta</taxon>
        <taxon>Spermatophyta</taxon>
        <taxon>Magnoliopsida</taxon>
        <taxon>Liliopsida</taxon>
        <taxon>Poales</taxon>
        <taxon>Poaceae</taxon>
        <taxon>BOP clade</taxon>
        <taxon>Pooideae</taxon>
        <taxon>Triticodae</taxon>
        <taxon>Triticeae</taxon>
        <taxon>Triticinae</taxon>
        <taxon>Triticum</taxon>
    </lineage>
</organism>
<dbReference type="EnsemblPlants" id="TuG1812G0600001654.01.T01">
    <property type="protein sequence ID" value="TuG1812G0600001654.01.T01.cds259650"/>
    <property type="gene ID" value="TuG1812G0600001654.01"/>
</dbReference>
<reference evidence="1" key="3">
    <citation type="submission" date="2022-06" db="UniProtKB">
        <authorList>
            <consortium name="EnsemblPlants"/>
        </authorList>
    </citation>
    <scope>IDENTIFICATION</scope>
</reference>
<name>A0A8R7UQN9_TRIUA</name>